<dbReference type="PANTHER" id="PTHR37481:SF1">
    <property type="entry name" value="LIPOPOLYSACCHARIDE EXPORT SYSTEM PROTEIN LPTC"/>
    <property type="match status" value="1"/>
</dbReference>
<reference evidence="7" key="1">
    <citation type="submission" date="2018-06" db="EMBL/GenBank/DDBJ databases">
        <authorList>
            <person name="Zhirakovskaya E."/>
        </authorList>
    </citation>
    <scope>NUCLEOTIDE SEQUENCE</scope>
</reference>
<name>A0A3B0Z8D5_9ZZZZ</name>
<organism evidence="7">
    <name type="scientific">hydrothermal vent metagenome</name>
    <dbReference type="NCBI Taxonomy" id="652676"/>
    <lineage>
        <taxon>unclassified sequences</taxon>
        <taxon>metagenomes</taxon>
        <taxon>ecological metagenomes</taxon>
    </lineage>
</organism>
<sequence>MVKSSSSVSRRHFIYKLFFLVLLVVLSWWVLEDSQTPQSVPADEQSQTPDAFMKMFIATTMGIDGTPKYRLKAKHLNHYSMEDKSELEAPNITLFQSNAEPWYIVAEQGLIYNKLDKVFLLGKVHMQQRDQKGQLVEIFTSNMELRPGSQYATTEFDVLIKHPLGEKTGVGMHADLGKGQFSLLASVRGKYESVEAP</sequence>
<dbReference type="PANTHER" id="PTHR37481">
    <property type="entry name" value="LIPOPOLYSACCHARIDE EXPORT SYSTEM PROTEIN LPTC"/>
    <property type="match status" value="1"/>
</dbReference>
<evidence type="ECO:0000256" key="5">
    <source>
        <dbReference type="ARBA" id="ARBA00023136"/>
    </source>
</evidence>
<keyword evidence="2" id="KW-0997">Cell inner membrane</keyword>
<dbReference type="GO" id="GO:0017089">
    <property type="term" value="F:glycolipid transfer activity"/>
    <property type="evidence" value="ECO:0007669"/>
    <property type="project" value="TreeGrafter"/>
</dbReference>
<dbReference type="InterPro" id="IPR026265">
    <property type="entry name" value="LptC"/>
</dbReference>
<evidence type="ECO:0000313" key="7">
    <source>
        <dbReference type="EMBL" id="VAW85260.1"/>
    </source>
</evidence>
<dbReference type="NCBIfam" id="TIGR04409">
    <property type="entry name" value="LptC_YrbK"/>
    <property type="match status" value="1"/>
</dbReference>
<dbReference type="EMBL" id="UOFO01000065">
    <property type="protein sequence ID" value="VAW85260.1"/>
    <property type="molecule type" value="Genomic_DNA"/>
</dbReference>
<evidence type="ECO:0008006" key="8">
    <source>
        <dbReference type="Google" id="ProtNLM"/>
    </source>
</evidence>
<evidence type="ECO:0000256" key="6">
    <source>
        <dbReference type="SAM" id="Phobius"/>
    </source>
</evidence>
<evidence type="ECO:0000256" key="4">
    <source>
        <dbReference type="ARBA" id="ARBA00022989"/>
    </source>
</evidence>
<dbReference type="AlphaFoldDB" id="A0A3B0Z8D5"/>
<evidence type="ECO:0000256" key="1">
    <source>
        <dbReference type="ARBA" id="ARBA00022475"/>
    </source>
</evidence>
<proteinExistence type="inferred from homology"/>
<gene>
    <name evidence="7" type="ORF">MNBD_GAMMA16-357</name>
</gene>
<feature type="transmembrane region" description="Helical" evidence="6">
    <location>
        <begin position="12"/>
        <end position="31"/>
    </location>
</feature>
<dbReference type="InterPro" id="IPR010664">
    <property type="entry name" value="LipoPS_assembly_LptC-rel"/>
</dbReference>
<evidence type="ECO:0000256" key="2">
    <source>
        <dbReference type="ARBA" id="ARBA00022519"/>
    </source>
</evidence>
<dbReference type="Gene3D" id="2.60.450.10">
    <property type="entry name" value="Lipopolysaccharide (LPS) transport protein A like domain"/>
    <property type="match status" value="1"/>
</dbReference>
<keyword evidence="4 6" id="KW-1133">Transmembrane helix</keyword>
<dbReference type="HAMAP" id="MF_01915">
    <property type="entry name" value="LPS_assembly_LptC"/>
    <property type="match status" value="1"/>
</dbReference>
<dbReference type="GO" id="GO:0005886">
    <property type="term" value="C:plasma membrane"/>
    <property type="evidence" value="ECO:0007669"/>
    <property type="project" value="InterPro"/>
</dbReference>
<protein>
    <recommendedName>
        <fullName evidence="8">Lipopolysaccharide export system protein LptC</fullName>
    </recommendedName>
</protein>
<dbReference type="InterPro" id="IPR052363">
    <property type="entry name" value="LPS_export_LptC"/>
</dbReference>
<keyword evidence="3 6" id="KW-0812">Transmembrane</keyword>
<dbReference type="GO" id="GO:0015221">
    <property type="term" value="F:lipopolysaccharide transmembrane transporter activity"/>
    <property type="evidence" value="ECO:0007669"/>
    <property type="project" value="InterPro"/>
</dbReference>
<evidence type="ECO:0000256" key="3">
    <source>
        <dbReference type="ARBA" id="ARBA00022692"/>
    </source>
</evidence>
<dbReference type="Pfam" id="PF06835">
    <property type="entry name" value="LptC"/>
    <property type="match status" value="1"/>
</dbReference>
<keyword evidence="1" id="KW-1003">Cell membrane</keyword>
<accession>A0A3B0Z8D5</accession>
<dbReference type="GO" id="GO:0030288">
    <property type="term" value="C:outer membrane-bounded periplasmic space"/>
    <property type="evidence" value="ECO:0007669"/>
    <property type="project" value="TreeGrafter"/>
</dbReference>
<keyword evidence="5 6" id="KW-0472">Membrane</keyword>